<dbReference type="KEGG" id="moy:CVS54_03671"/>
<dbReference type="Proteomes" id="UP000274841">
    <property type="component" value="Chromosome"/>
</dbReference>
<protein>
    <submittedName>
        <fullName evidence="2">Uncharacterized protein</fullName>
    </submittedName>
</protein>
<gene>
    <name evidence="2" type="ORF">CVS54_03671</name>
</gene>
<dbReference type="EMBL" id="CP031422">
    <property type="protein sequence ID" value="AZS42308.1"/>
    <property type="molecule type" value="Genomic_DNA"/>
</dbReference>
<sequence length="219" mass="22999">MRHRHHHKFGFIFAGSLILGIVAAGGSPAYAASSGNDAPDLPPLTAVSSADVPDEYLVYPDGTPLPADAVVMTDAEMDALGSDTSIGAPESTPGATTRATVVGNCHFAVGQMWKRSSGQGFPSGSVGAKPAISSCWGAVTKTYIRSIVFMHNGWLWVPVTEAFESFGTWNMVQKSVQYKCNGTGQHTFRVVSYFKASGAKDVTAASAQLSSGDYKLQCG</sequence>
<evidence type="ECO:0000313" key="2">
    <source>
        <dbReference type="EMBL" id="AZS42308.1"/>
    </source>
</evidence>
<reference evidence="2 3" key="1">
    <citation type="submission" date="2018-08" db="EMBL/GenBank/DDBJ databases">
        <title>Microbacterium oxydans strain HG3.</title>
        <authorList>
            <person name="ORTET P."/>
        </authorList>
    </citation>
    <scope>NUCLEOTIDE SEQUENCE [LARGE SCALE GENOMIC DNA]</scope>
    <source>
        <strain evidence="2 3">HG3</strain>
    </source>
</reference>
<dbReference type="AlphaFoldDB" id="A0A3S9WQK4"/>
<organism evidence="2 3">
    <name type="scientific">Microbacterium oxydans</name>
    <dbReference type="NCBI Taxonomy" id="82380"/>
    <lineage>
        <taxon>Bacteria</taxon>
        <taxon>Bacillati</taxon>
        <taxon>Actinomycetota</taxon>
        <taxon>Actinomycetes</taxon>
        <taxon>Micrococcales</taxon>
        <taxon>Microbacteriaceae</taxon>
        <taxon>Microbacterium</taxon>
    </lineage>
</organism>
<proteinExistence type="predicted"/>
<keyword evidence="1" id="KW-0732">Signal</keyword>
<evidence type="ECO:0000313" key="3">
    <source>
        <dbReference type="Proteomes" id="UP000274841"/>
    </source>
</evidence>
<accession>A0A3S9WQK4</accession>
<feature type="signal peptide" evidence="1">
    <location>
        <begin position="1"/>
        <end position="31"/>
    </location>
</feature>
<name>A0A3S9WQK4_9MICO</name>
<evidence type="ECO:0000256" key="1">
    <source>
        <dbReference type="SAM" id="SignalP"/>
    </source>
</evidence>
<feature type="chain" id="PRO_5019538334" evidence="1">
    <location>
        <begin position="32"/>
        <end position="219"/>
    </location>
</feature>